<feature type="repeat" description="ANK" evidence="4">
    <location>
        <begin position="208"/>
        <end position="231"/>
    </location>
</feature>
<evidence type="ECO:0000256" key="3">
    <source>
        <dbReference type="ARBA" id="ARBA00038122"/>
    </source>
</evidence>
<dbReference type="PROSITE" id="PS50297">
    <property type="entry name" value="ANK_REP_REGION"/>
    <property type="match status" value="2"/>
</dbReference>
<dbReference type="Gene3D" id="1.25.40.20">
    <property type="entry name" value="Ankyrin repeat-containing domain"/>
    <property type="match status" value="1"/>
</dbReference>
<reference evidence="6" key="3">
    <citation type="submission" date="2025-09" db="UniProtKB">
        <authorList>
            <consortium name="Ensembl"/>
        </authorList>
    </citation>
    <scope>IDENTIFICATION</scope>
</reference>
<dbReference type="PROSITE" id="PS50088">
    <property type="entry name" value="ANK_REPEAT"/>
    <property type="match status" value="2"/>
</dbReference>
<dbReference type="PANTHER" id="PTHR14491">
    <property type="entry name" value="SOSONDOWAH, ISOFORM G"/>
    <property type="match status" value="1"/>
</dbReference>
<dbReference type="GeneID" id="114767029"/>
<keyword evidence="2 4" id="KW-0040">ANK repeat</keyword>
<evidence type="ECO:0000256" key="1">
    <source>
        <dbReference type="ARBA" id="ARBA00022737"/>
    </source>
</evidence>
<dbReference type="PANTHER" id="PTHR14491:SF9">
    <property type="entry name" value="ANKYRIN REPEAT DOMAIN-CONTAINING PROTEIN SOWAHB-LIKE"/>
    <property type="match status" value="1"/>
</dbReference>
<evidence type="ECO:0000313" key="6">
    <source>
        <dbReference type="Ensembl" id="ENSDCDP00010047097.1"/>
    </source>
</evidence>
<dbReference type="SUPFAM" id="SSF48403">
    <property type="entry name" value="Ankyrin repeat"/>
    <property type="match status" value="1"/>
</dbReference>
<protein>
    <submittedName>
        <fullName evidence="6">Uncharacterized protein</fullName>
    </submittedName>
</protein>
<dbReference type="Pfam" id="PF12796">
    <property type="entry name" value="Ank_2"/>
    <property type="match status" value="1"/>
</dbReference>
<sequence>MQIISLETTTTEWEILEGFRLGQNLLENKEVGKILKQDHIYQDGKIPAVVVTQADEACEPYARLCKGTEEKVKQAGTVPSSPSTALSLSDAGDLTWSDLQSLRSDSLSLASEAAVSVKSDEREGLEDDTRSVTASSITSLFHRLQLDPLEKDWLRCAALGNSAGLQQLLQQDPTLASRRTALHWAAKQGRAETADMIVRAGADVNVRSGYTPLHLAALHGHSHIIQLLIDNYNAKVSIRDYHGKMAIHYWTGNADVFKRPVFQSCGKWSRGRRGGRYAQLSSILLPRSKSHGHLSLELATSTGSPEHPAIGRPRTQSPC</sequence>
<proteinExistence type="inferred from homology"/>
<dbReference type="Ensembl" id="ENSDCDT00010057311.1">
    <property type="protein sequence ID" value="ENSDCDP00010047097.1"/>
    <property type="gene ID" value="ENSDCDG00010028580.1"/>
</dbReference>
<dbReference type="InterPro" id="IPR002110">
    <property type="entry name" value="Ankyrin_rpt"/>
</dbReference>
<evidence type="ECO:0000256" key="5">
    <source>
        <dbReference type="SAM" id="MobiDB-lite"/>
    </source>
</evidence>
<reference evidence="6 7" key="1">
    <citation type="submission" date="2020-06" db="EMBL/GenBank/DDBJ databases">
        <authorList>
            <consortium name="Wellcome Sanger Institute Data Sharing"/>
        </authorList>
    </citation>
    <scope>NUCLEOTIDE SEQUENCE [LARGE SCALE GENOMIC DNA]</scope>
</reference>
<name>A0AAY4DNI7_9TELE</name>
<keyword evidence="1" id="KW-0677">Repeat</keyword>
<organism evidence="6 7">
    <name type="scientific">Denticeps clupeoides</name>
    <name type="common">denticle herring</name>
    <dbReference type="NCBI Taxonomy" id="299321"/>
    <lineage>
        <taxon>Eukaryota</taxon>
        <taxon>Metazoa</taxon>
        <taxon>Chordata</taxon>
        <taxon>Craniata</taxon>
        <taxon>Vertebrata</taxon>
        <taxon>Euteleostomi</taxon>
        <taxon>Actinopterygii</taxon>
        <taxon>Neopterygii</taxon>
        <taxon>Teleostei</taxon>
        <taxon>Clupei</taxon>
        <taxon>Clupeiformes</taxon>
        <taxon>Denticipitoidei</taxon>
        <taxon>Denticipitidae</taxon>
        <taxon>Denticeps</taxon>
    </lineage>
</organism>
<dbReference type="GeneTree" id="ENSGT00950000183003"/>
<comment type="similarity">
    <text evidence="3">Belongs to the SOWAH family.</text>
</comment>
<keyword evidence="7" id="KW-1185">Reference proteome</keyword>
<dbReference type="AlphaFoldDB" id="A0AAY4DNI7"/>
<accession>A0AAY4DNI7</accession>
<evidence type="ECO:0000256" key="2">
    <source>
        <dbReference type="ARBA" id="ARBA00023043"/>
    </source>
</evidence>
<evidence type="ECO:0000256" key="4">
    <source>
        <dbReference type="PROSITE-ProRule" id="PRU00023"/>
    </source>
</evidence>
<dbReference type="Proteomes" id="UP000694580">
    <property type="component" value="Chromosome 17"/>
</dbReference>
<dbReference type="InterPro" id="IPR036770">
    <property type="entry name" value="Ankyrin_rpt-contain_sf"/>
</dbReference>
<dbReference type="SMART" id="SM00248">
    <property type="entry name" value="ANK"/>
    <property type="match status" value="2"/>
</dbReference>
<evidence type="ECO:0000313" key="7">
    <source>
        <dbReference type="Proteomes" id="UP000694580"/>
    </source>
</evidence>
<reference evidence="6" key="2">
    <citation type="submission" date="2025-08" db="UniProtKB">
        <authorList>
            <consortium name="Ensembl"/>
        </authorList>
    </citation>
    <scope>IDENTIFICATION</scope>
</reference>
<dbReference type="RefSeq" id="XP_028814326.1">
    <property type="nucleotide sequence ID" value="XM_028958493.1"/>
</dbReference>
<feature type="repeat" description="ANK" evidence="4">
    <location>
        <begin position="177"/>
        <end position="209"/>
    </location>
</feature>
<feature type="region of interest" description="Disordered" evidence="5">
    <location>
        <begin position="295"/>
        <end position="319"/>
    </location>
</feature>
<gene>
    <name evidence="6" type="primary">LOC114767029</name>
</gene>